<comment type="caution">
    <text evidence="1">The sequence shown here is derived from an EMBL/GenBank/DDBJ whole genome shotgun (WGS) entry which is preliminary data.</text>
</comment>
<accession>A0A8S0RWX2</accession>
<evidence type="ECO:0000313" key="1">
    <source>
        <dbReference type="EMBL" id="CAA2984628.1"/>
    </source>
</evidence>
<organism evidence="1 2">
    <name type="scientific">Olea europaea subsp. europaea</name>
    <dbReference type="NCBI Taxonomy" id="158383"/>
    <lineage>
        <taxon>Eukaryota</taxon>
        <taxon>Viridiplantae</taxon>
        <taxon>Streptophyta</taxon>
        <taxon>Embryophyta</taxon>
        <taxon>Tracheophyta</taxon>
        <taxon>Spermatophyta</taxon>
        <taxon>Magnoliopsida</taxon>
        <taxon>eudicotyledons</taxon>
        <taxon>Gunneridae</taxon>
        <taxon>Pentapetalae</taxon>
        <taxon>asterids</taxon>
        <taxon>lamiids</taxon>
        <taxon>Lamiales</taxon>
        <taxon>Oleaceae</taxon>
        <taxon>Oleeae</taxon>
        <taxon>Olea</taxon>
    </lineage>
</organism>
<reference evidence="1 2" key="1">
    <citation type="submission" date="2019-12" db="EMBL/GenBank/DDBJ databases">
        <authorList>
            <person name="Alioto T."/>
            <person name="Alioto T."/>
            <person name="Gomez Garrido J."/>
        </authorList>
    </citation>
    <scope>NUCLEOTIDE SEQUENCE [LARGE SCALE GENOMIC DNA]</scope>
</reference>
<sequence>MMRMFSAIRRNLHNMKKSSRVADENILPNEDGVELPIFVDRRIRTRRWNNGLSVLYGIARVPILLLSCLSHPRMNATDGVWVSSELAQTSEVNHLLVRDSMRYAIFM</sequence>
<dbReference type="Proteomes" id="UP000594638">
    <property type="component" value="Unassembled WGS sequence"/>
</dbReference>
<name>A0A8S0RWX2_OLEEU</name>
<dbReference type="AlphaFoldDB" id="A0A8S0RWX2"/>
<protein>
    <submittedName>
        <fullName evidence="1">Uncharacterized protein</fullName>
    </submittedName>
</protein>
<dbReference type="PANTHER" id="PTHR48165">
    <property type="entry name" value="BNAC03G44900D PROTEIN"/>
    <property type="match status" value="1"/>
</dbReference>
<gene>
    <name evidence="1" type="ORF">OLEA9_A114839</name>
</gene>
<dbReference type="EMBL" id="CACTIH010003773">
    <property type="protein sequence ID" value="CAA2984628.1"/>
    <property type="molecule type" value="Genomic_DNA"/>
</dbReference>
<evidence type="ECO:0000313" key="2">
    <source>
        <dbReference type="Proteomes" id="UP000594638"/>
    </source>
</evidence>
<proteinExistence type="predicted"/>
<dbReference type="OrthoDB" id="1857384at2759"/>
<dbReference type="Gramene" id="OE9A114839T1">
    <property type="protein sequence ID" value="OE9A114839C1"/>
    <property type="gene ID" value="OE9A114839"/>
</dbReference>
<keyword evidence="2" id="KW-1185">Reference proteome</keyword>
<dbReference type="PANTHER" id="PTHR48165:SF1">
    <property type="entry name" value="TRANSMEMBRANE PROTEIN"/>
    <property type="match status" value="1"/>
</dbReference>